<comment type="catalytic activity">
    <reaction evidence="6">
        <text>a 1-acyl-sn-glycero-3-phosphocholine + H2O = sn-glycerol 3-phosphocholine + a fatty acid + H(+)</text>
        <dbReference type="Rhea" id="RHEA:15177"/>
        <dbReference type="ChEBI" id="CHEBI:15377"/>
        <dbReference type="ChEBI" id="CHEBI:15378"/>
        <dbReference type="ChEBI" id="CHEBI:16870"/>
        <dbReference type="ChEBI" id="CHEBI:28868"/>
        <dbReference type="ChEBI" id="CHEBI:58168"/>
        <dbReference type="EC" id="3.1.1.5"/>
    </reaction>
</comment>
<reference evidence="8" key="1">
    <citation type="journal article" date="2016" name="Proc. Natl. Acad. Sci. U.S.A.">
        <title>Lipid metabolic changes in an early divergent fungus govern the establishment of a mutualistic symbiosis with endobacteria.</title>
        <authorList>
            <person name="Lastovetsky O.A."/>
            <person name="Gaspar M.L."/>
            <person name="Mondo S.J."/>
            <person name="LaButti K.M."/>
            <person name="Sandor L."/>
            <person name="Grigoriev I.V."/>
            <person name="Henry S.A."/>
            <person name="Pawlowska T.E."/>
        </authorList>
    </citation>
    <scope>NUCLEOTIDE SEQUENCE [LARGE SCALE GENOMIC DNA]</scope>
    <source>
        <strain evidence="8">ATCC 52814</strain>
    </source>
</reference>
<dbReference type="Gene3D" id="3.40.1090.10">
    <property type="entry name" value="Cytosolic phospholipase A2 catalytic domain"/>
    <property type="match status" value="1"/>
</dbReference>
<sequence length="668" mass="77360">MFIISKRVRSSTTPILLKRRFFSNKSNQQSEPKLPKEPFSANRCQDEDNNDAFISSLFSKGATWLPNRVPWPSIESINVKLSELYPQLSVQLKDGYQKLWDYLTMEEFRRIVDELRKEANDVDKYAELAQDAVVRESADLSKEETAFITKRRQLQKVAFAKFIHEDPSNIDERDIPIVGIASSGGGYRAMLGFTGYLNAMKQSGVLDCTMYMAGVSGSCWSMALYYHPFIQADTLRLKQHLEGQVNVHWANMSHFLNLLTASPQHTKTLLRGIIQRQQHHGETNLVDIFGVLVGASLFTDNNRASSLGLSSQQALIENGQEPLPIYCVVRHEIGVSESLVEKMKKLSEFKSKKLLQEKDEEEKIKKDHLNVYQWFEFTPYDMGCEELEAWIPTWAFGRRFKHGRNTERVPELSLDILLGMFGSAFAASLVHFYQEVRSILPTTAIERFDDTVKQYELSMSNFHPISPSSFPNPFYKLSEKTAQGLSRPQSIISSQELHLMDAGMDNNIPFYPLLREGRNVDIIIAIDLSADIQTAPHFKRAESYIKRRGIDGWPQGAGWPKKTNKKYSLGTCTVFEGESREEIPSQKEKRKSIKLAYFPFILNERYDPEFDPQEIEFCSTWNFVYRREQVHKVLELAEHNWYDNVEMMRKLLRETWEQKRRERLRHEE</sequence>
<dbReference type="GO" id="GO:0005829">
    <property type="term" value="C:cytosol"/>
    <property type="evidence" value="ECO:0007669"/>
    <property type="project" value="TreeGrafter"/>
</dbReference>
<dbReference type="GO" id="GO:0004622">
    <property type="term" value="F:phosphatidylcholine lysophospholipase activity"/>
    <property type="evidence" value="ECO:0007669"/>
    <property type="project" value="UniProtKB-EC"/>
</dbReference>
<evidence type="ECO:0000256" key="3">
    <source>
        <dbReference type="ARBA" id="ARBA00022963"/>
    </source>
</evidence>
<dbReference type="EC" id="3.1.1.5" evidence="6"/>
<comment type="similarity">
    <text evidence="1 6">Belongs to the lysophospholipase family.</text>
</comment>
<evidence type="ECO:0000313" key="8">
    <source>
        <dbReference type="EMBL" id="ORE09927.1"/>
    </source>
</evidence>
<evidence type="ECO:0000256" key="4">
    <source>
        <dbReference type="ARBA" id="ARBA00023098"/>
    </source>
</evidence>
<keyword evidence="4 5" id="KW-0443">Lipid metabolism</keyword>
<dbReference type="VEuPathDB" id="FungiDB:BCV72DRAFT_200788"/>
<evidence type="ECO:0000259" key="7">
    <source>
        <dbReference type="PROSITE" id="PS51210"/>
    </source>
</evidence>
<dbReference type="GO" id="GO:0046475">
    <property type="term" value="P:glycerophospholipid catabolic process"/>
    <property type="evidence" value="ECO:0007669"/>
    <property type="project" value="TreeGrafter"/>
</dbReference>
<dbReference type="GO" id="GO:0004623">
    <property type="term" value="F:phospholipase A2 activity"/>
    <property type="evidence" value="ECO:0007669"/>
    <property type="project" value="TreeGrafter"/>
</dbReference>
<dbReference type="CDD" id="cd00147">
    <property type="entry name" value="cPLA2_like"/>
    <property type="match status" value="1"/>
</dbReference>
<keyword evidence="2 5" id="KW-0378">Hydrolase</keyword>
<dbReference type="InterPro" id="IPR016035">
    <property type="entry name" value="Acyl_Trfase/lysoPLipase"/>
</dbReference>
<evidence type="ECO:0000256" key="5">
    <source>
        <dbReference type="PROSITE-ProRule" id="PRU00555"/>
    </source>
</evidence>
<protein>
    <recommendedName>
        <fullName evidence="6">Lysophospholipase</fullName>
        <ecNumber evidence="6">3.1.1.5</ecNumber>
    </recommendedName>
</protein>
<keyword evidence="3 5" id="KW-0442">Lipid degradation</keyword>
<dbReference type="PROSITE" id="PS51210">
    <property type="entry name" value="PLA2C"/>
    <property type="match status" value="1"/>
</dbReference>
<organism evidence="8">
    <name type="scientific">Rhizopus microsporus var. microsporus</name>
    <dbReference type="NCBI Taxonomy" id="86635"/>
    <lineage>
        <taxon>Eukaryota</taxon>
        <taxon>Fungi</taxon>
        <taxon>Fungi incertae sedis</taxon>
        <taxon>Mucoromycota</taxon>
        <taxon>Mucoromycotina</taxon>
        <taxon>Mucoromycetes</taxon>
        <taxon>Mucorales</taxon>
        <taxon>Mucorineae</taxon>
        <taxon>Rhizopodaceae</taxon>
        <taxon>Rhizopus</taxon>
    </lineage>
</organism>
<dbReference type="Pfam" id="PF01735">
    <property type="entry name" value="PLA2_B"/>
    <property type="match status" value="2"/>
</dbReference>
<dbReference type="SMART" id="SM00022">
    <property type="entry name" value="PLAc"/>
    <property type="match status" value="1"/>
</dbReference>
<dbReference type="AlphaFoldDB" id="A0A1X0RD22"/>
<feature type="domain" description="PLA2c" evidence="7">
    <location>
        <begin position="126"/>
        <end position="668"/>
    </location>
</feature>
<evidence type="ECO:0000256" key="2">
    <source>
        <dbReference type="ARBA" id="ARBA00022801"/>
    </source>
</evidence>
<dbReference type="InterPro" id="IPR002642">
    <property type="entry name" value="LysoPLipase_cat_dom"/>
</dbReference>
<name>A0A1X0RD22_RHIZD</name>
<dbReference type="EMBL" id="KV921871">
    <property type="protein sequence ID" value="ORE09927.1"/>
    <property type="molecule type" value="Genomic_DNA"/>
</dbReference>
<dbReference type="Proteomes" id="UP000242414">
    <property type="component" value="Unassembled WGS sequence"/>
</dbReference>
<dbReference type="PANTHER" id="PTHR10728:SF40">
    <property type="entry name" value="PATATIN FAMILY PROTEIN"/>
    <property type="match status" value="1"/>
</dbReference>
<dbReference type="PANTHER" id="PTHR10728">
    <property type="entry name" value="CYTOSOLIC PHOSPHOLIPASE A2"/>
    <property type="match status" value="1"/>
</dbReference>
<dbReference type="SUPFAM" id="SSF52151">
    <property type="entry name" value="FabD/lysophospholipase-like"/>
    <property type="match status" value="1"/>
</dbReference>
<accession>A0A1X0RD22</accession>
<proteinExistence type="inferred from homology"/>
<evidence type="ECO:0000256" key="6">
    <source>
        <dbReference type="RuleBase" id="RU362103"/>
    </source>
</evidence>
<evidence type="ECO:0000256" key="1">
    <source>
        <dbReference type="ARBA" id="ARBA00008780"/>
    </source>
</evidence>
<dbReference type="OrthoDB" id="6121437at2759"/>
<gene>
    <name evidence="8" type="ORF">BCV72DRAFT_200788</name>
</gene>